<dbReference type="UniPathway" id="UPA00035">
    <property type="reaction ID" value="UER00044"/>
</dbReference>
<comment type="catalytic activity">
    <reaction evidence="8 9">
        <text>(1S,2R)-1-C-(indol-3-yl)glycerol 3-phosphate + L-serine = D-glyceraldehyde 3-phosphate + L-tryptophan + H2O</text>
        <dbReference type="Rhea" id="RHEA:10532"/>
        <dbReference type="ChEBI" id="CHEBI:15377"/>
        <dbReference type="ChEBI" id="CHEBI:33384"/>
        <dbReference type="ChEBI" id="CHEBI:57912"/>
        <dbReference type="ChEBI" id="CHEBI:58866"/>
        <dbReference type="ChEBI" id="CHEBI:59776"/>
        <dbReference type="EC" id="4.2.1.20"/>
    </reaction>
</comment>
<dbReference type="KEGG" id="panc:E2636_17425"/>
<dbReference type="AlphaFoldDB" id="A0A4P7A1A9"/>
<evidence type="ECO:0000313" key="11">
    <source>
        <dbReference type="EMBL" id="QBP42810.1"/>
    </source>
</evidence>
<dbReference type="InterPro" id="IPR002028">
    <property type="entry name" value="Trp_synthase_suA"/>
</dbReference>
<comment type="pathway">
    <text evidence="2 9">Amino-acid biosynthesis; L-tryptophan biosynthesis; L-tryptophan from chorismate: step 5/5.</text>
</comment>
<evidence type="ECO:0000256" key="8">
    <source>
        <dbReference type="ARBA" id="ARBA00049047"/>
    </source>
</evidence>
<dbReference type="EC" id="4.2.1.20" evidence="9"/>
<dbReference type="InterPro" id="IPR018204">
    <property type="entry name" value="Trp_synthase_alpha_AS"/>
</dbReference>
<dbReference type="SUPFAM" id="SSF51366">
    <property type="entry name" value="Ribulose-phoshate binding barrel"/>
    <property type="match status" value="1"/>
</dbReference>
<feature type="active site" description="Proton acceptor" evidence="9">
    <location>
        <position position="62"/>
    </location>
</feature>
<name>A0A4P7A1A9_9BACL</name>
<evidence type="ECO:0000256" key="3">
    <source>
        <dbReference type="ARBA" id="ARBA00011270"/>
    </source>
</evidence>
<dbReference type="InterPro" id="IPR013785">
    <property type="entry name" value="Aldolase_TIM"/>
</dbReference>
<feature type="active site" description="Proton acceptor" evidence="9">
    <location>
        <position position="51"/>
    </location>
</feature>
<keyword evidence="7 9" id="KW-0456">Lyase</keyword>
<keyword evidence="12" id="KW-1185">Reference proteome</keyword>
<evidence type="ECO:0000256" key="2">
    <source>
        <dbReference type="ARBA" id="ARBA00004733"/>
    </source>
</evidence>
<evidence type="ECO:0000256" key="9">
    <source>
        <dbReference type="HAMAP-Rule" id="MF_00131"/>
    </source>
</evidence>
<comment type="function">
    <text evidence="1 9">The alpha subunit is responsible for the aldol cleavage of indoleglycerol phosphate to indole and glyceraldehyde 3-phosphate.</text>
</comment>
<dbReference type="PANTHER" id="PTHR43406:SF1">
    <property type="entry name" value="TRYPTOPHAN SYNTHASE ALPHA CHAIN, CHLOROPLASTIC"/>
    <property type="match status" value="1"/>
</dbReference>
<dbReference type="RefSeq" id="WP_134211540.1">
    <property type="nucleotide sequence ID" value="NZ_CP038015.1"/>
</dbReference>
<comment type="subunit">
    <text evidence="3 9">Tetramer of two alpha and two beta chains.</text>
</comment>
<keyword evidence="6 9" id="KW-0057">Aromatic amino acid biosynthesis</keyword>
<dbReference type="Proteomes" id="UP000294292">
    <property type="component" value="Chromosome"/>
</dbReference>
<accession>A0A4P7A1A9</accession>
<dbReference type="CDD" id="cd04724">
    <property type="entry name" value="Tryptophan_synthase_alpha"/>
    <property type="match status" value="1"/>
</dbReference>
<evidence type="ECO:0000256" key="5">
    <source>
        <dbReference type="ARBA" id="ARBA00022822"/>
    </source>
</evidence>
<evidence type="ECO:0000256" key="4">
    <source>
        <dbReference type="ARBA" id="ARBA00022605"/>
    </source>
</evidence>
<dbReference type="Gene3D" id="3.20.20.70">
    <property type="entry name" value="Aldolase class I"/>
    <property type="match status" value="1"/>
</dbReference>
<dbReference type="GO" id="GO:0004834">
    <property type="term" value="F:tryptophan synthase activity"/>
    <property type="evidence" value="ECO:0007669"/>
    <property type="project" value="UniProtKB-UniRule"/>
</dbReference>
<comment type="similarity">
    <text evidence="9 10">Belongs to the TrpA family.</text>
</comment>
<dbReference type="PANTHER" id="PTHR43406">
    <property type="entry name" value="TRYPTOPHAN SYNTHASE, ALPHA CHAIN"/>
    <property type="match status" value="1"/>
</dbReference>
<evidence type="ECO:0000313" key="12">
    <source>
        <dbReference type="Proteomes" id="UP000294292"/>
    </source>
</evidence>
<evidence type="ECO:0000256" key="10">
    <source>
        <dbReference type="RuleBase" id="RU003662"/>
    </source>
</evidence>
<protein>
    <recommendedName>
        <fullName evidence="9">Tryptophan synthase alpha chain</fullName>
        <ecNumber evidence="9">4.2.1.20</ecNumber>
    </recommendedName>
</protein>
<dbReference type="InterPro" id="IPR011060">
    <property type="entry name" value="RibuloseP-bd_barrel"/>
</dbReference>
<dbReference type="EMBL" id="CP038015">
    <property type="protein sequence ID" value="QBP42810.1"/>
    <property type="molecule type" value="Genomic_DNA"/>
</dbReference>
<dbReference type="OrthoDB" id="9804578at2"/>
<gene>
    <name evidence="9" type="primary">trpA</name>
    <name evidence="11" type="ORF">E2636_17425</name>
</gene>
<evidence type="ECO:0000256" key="7">
    <source>
        <dbReference type="ARBA" id="ARBA00023239"/>
    </source>
</evidence>
<dbReference type="PROSITE" id="PS00167">
    <property type="entry name" value="TRP_SYNTHASE_ALPHA"/>
    <property type="match status" value="1"/>
</dbReference>
<dbReference type="GO" id="GO:0005829">
    <property type="term" value="C:cytosol"/>
    <property type="evidence" value="ECO:0007669"/>
    <property type="project" value="TreeGrafter"/>
</dbReference>
<sequence>MTKYKLQDAIEKQVATGGRAFIPYIMAGDGGLSKLREQLLFLQQSGATAVELGIPFSDPVADGPTIQEAGKRALAEGTTLRGVLEEIGRLHDEVTIPIVLMTYLNPVFQYGIEAFAKDCAKVGVSGLIVPDLPLEESAMVHDEFIKHDLALVQLVSLTSPAERIERIAKASEGFLYAVTVTGITGARAEFAANVGEHLANLKEVSTVPVMAGFGISTPEQVREMGKLADGVIVGSRIVDALHTGDLDSIRALIAASKAVEII</sequence>
<proteinExistence type="inferred from homology"/>
<keyword evidence="4 9" id="KW-0028">Amino-acid biosynthesis</keyword>
<dbReference type="NCBIfam" id="TIGR00262">
    <property type="entry name" value="trpA"/>
    <property type="match status" value="1"/>
</dbReference>
<evidence type="ECO:0000256" key="1">
    <source>
        <dbReference type="ARBA" id="ARBA00003365"/>
    </source>
</evidence>
<dbReference type="Pfam" id="PF00290">
    <property type="entry name" value="Trp_syntA"/>
    <property type="match status" value="1"/>
</dbReference>
<dbReference type="HAMAP" id="MF_00131">
    <property type="entry name" value="Trp_synth_alpha"/>
    <property type="match status" value="1"/>
</dbReference>
<dbReference type="FunFam" id="3.20.20.70:FF:000037">
    <property type="entry name" value="Tryptophan synthase alpha chain"/>
    <property type="match status" value="1"/>
</dbReference>
<keyword evidence="5 9" id="KW-0822">Tryptophan biosynthesis</keyword>
<reference evidence="11 12" key="1">
    <citation type="submission" date="2019-03" db="EMBL/GenBank/DDBJ databases">
        <title>Complete genome sequence of Paenisporosarcina antarctica CGMCC 1.6503T.</title>
        <authorList>
            <person name="Rong J.-C."/>
            <person name="Chi N.-Y."/>
            <person name="Zhang Q.-F."/>
        </authorList>
    </citation>
    <scope>NUCLEOTIDE SEQUENCE [LARGE SCALE GENOMIC DNA]</scope>
    <source>
        <strain evidence="11 12">CGMCC 1.6503</strain>
    </source>
</reference>
<evidence type="ECO:0000256" key="6">
    <source>
        <dbReference type="ARBA" id="ARBA00023141"/>
    </source>
</evidence>
<organism evidence="11 12">
    <name type="scientific">Paenisporosarcina antarctica</name>
    <dbReference type="NCBI Taxonomy" id="417367"/>
    <lineage>
        <taxon>Bacteria</taxon>
        <taxon>Bacillati</taxon>
        <taxon>Bacillota</taxon>
        <taxon>Bacilli</taxon>
        <taxon>Bacillales</taxon>
        <taxon>Caryophanaceae</taxon>
        <taxon>Paenisporosarcina</taxon>
    </lineage>
</organism>